<proteinExistence type="predicted"/>
<comment type="caution">
    <text evidence="12">The sequence shown here is derived from an EMBL/GenBank/DDBJ whole genome shotgun (WGS) entry which is preliminary data.</text>
</comment>
<dbReference type="FunFam" id="3.30.160.60:FF:000557">
    <property type="entry name" value="zinc finger and SCAN domain-containing protein 29"/>
    <property type="match status" value="1"/>
</dbReference>
<dbReference type="AlphaFoldDB" id="A0A836FRG7"/>
<keyword evidence="8" id="KW-0804">Transcription</keyword>
<evidence type="ECO:0000256" key="3">
    <source>
        <dbReference type="ARBA" id="ARBA00022737"/>
    </source>
</evidence>
<feature type="domain" description="C2H2-type" evidence="11">
    <location>
        <begin position="100"/>
        <end position="127"/>
    </location>
</feature>
<dbReference type="PROSITE" id="PS00028">
    <property type="entry name" value="ZINC_FINGER_C2H2_1"/>
    <property type="match status" value="3"/>
</dbReference>
<keyword evidence="2" id="KW-0479">Metal-binding</keyword>
<feature type="non-terminal residue" evidence="12">
    <location>
        <position position="1"/>
    </location>
</feature>
<keyword evidence="9" id="KW-0539">Nucleus</keyword>
<dbReference type="EMBL" id="JAANIB010006018">
    <property type="protein sequence ID" value="KAG5330197.1"/>
    <property type="molecule type" value="Genomic_DNA"/>
</dbReference>
<keyword evidence="4 10" id="KW-0863">Zinc-finger</keyword>
<keyword evidence="6" id="KW-0805">Transcription regulation</keyword>
<dbReference type="PANTHER" id="PTHR16515">
    <property type="entry name" value="PR DOMAIN ZINC FINGER PROTEIN"/>
    <property type="match status" value="1"/>
</dbReference>
<dbReference type="OrthoDB" id="3437960at2759"/>
<feature type="domain" description="C2H2-type" evidence="11">
    <location>
        <begin position="72"/>
        <end position="99"/>
    </location>
</feature>
<dbReference type="FunFam" id="3.30.160.60:FF:001818">
    <property type="entry name" value="GDNF-inducible zinc finger protein 1 isoform X1"/>
    <property type="match status" value="1"/>
</dbReference>
<evidence type="ECO:0000256" key="7">
    <source>
        <dbReference type="ARBA" id="ARBA00023125"/>
    </source>
</evidence>
<organism evidence="12 13">
    <name type="scientific">Acromyrmex heyeri</name>
    <dbReference type="NCBI Taxonomy" id="230685"/>
    <lineage>
        <taxon>Eukaryota</taxon>
        <taxon>Metazoa</taxon>
        <taxon>Ecdysozoa</taxon>
        <taxon>Arthropoda</taxon>
        <taxon>Hexapoda</taxon>
        <taxon>Insecta</taxon>
        <taxon>Pterygota</taxon>
        <taxon>Neoptera</taxon>
        <taxon>Endopterygota</taxon>
        <taxon>Hymenoptera</taxon>
        <taxon>Apocrita</taxon>
        <taxon>Aculeata</taxon>
        <taxon>Formicoidea</taxon>
        <taxon>Formicidae</taxon>
        <taxon>Myrmicinae</taxon>
        <taxon>Acromyrmex</taxon>
    </lineage>
</organism>
<dbReference type="GO" id="GO:0005634">
    <property type="term" value="C:nucleus"/>
    <property type="evidence" value="ECO:0007669"/>
    <property type="project" value="UniProtKB-SubCell"/>
</dbReference>
<keyword evidence="7" id="KW-0238">DNA-binding</keyword>
<evidence type="ECO:0000313" key="13">
    <source>
        <dbReference type="Proteomes" id="UP000670152"/>
    </source>
</evidence>
<accession>A0A836FRG7</accession>
<evidence type="ECO:0000256" key="10">
    <source>
        <dbReference type="PROSITE-ProRule" id="PRU00042"/>
    </source>
</evidence>
<keyword evidence="3" id="KW-0677">Repeat</keyword>
<keyword evidence="13" id="KW-1185">Reference proteome</keyword>
<comment type="subcellular location">
    <subcellularLocation>
        <location evidence="1">Nucleus</location>
    </subcellularLocation>
</comment>
<evidence type="ECO:0000313" key="12">
    <source>
        <dbReference type="EMBL" id="KAG5330197.1"/>
    </source>
</evidence>
<dbReference type="SMART" id="SM00355">
    <property type="entry name" value="ZnF_C2H2"/>
    <property type="match status" value="3"/>
</dbReference>
<dbReference type="GO" id="GO:0010468">
    <property type="term" value="P:regulation of gene expression"/>
    <property type="evidence" value="ECO:0007669"/>
    <property type="project" value="TreeGrafter"/>
</dbReference>
<dbReference type="SUPFAM" id="SSF57667">
    <property type="entry name" value="beta-beta-alpha zinc fingers"/>
    <property type="match status" value="2"/>
</dbReference>
<keyword evidence="5" id="KW-0862">Zinc</keyword>
<evidence type="ECO:0000259" key="11">
    <source>
        <dbReference type="PROSITE" id="PS50157"/>
    </source>
</evidence>
<dbReference type="InterPro" id="IPR050331">
    <property type="entry name" value="Zinc_finger"/>
</dbReference>
<dbReference type="InterPro" id="IPR013087">
    <property type="entry name" value="Znf_C2H2_type"/>
</dbReference>
<dbReference type="GO" id="GO:0008270">
    <property type="term" value="F:zinc ion binding"/>
    <property type="evidence" value="ECO:0007669"/>
    <property type="project" value="UniProtKB-KW"/>
</dbReference>
<evidence type="ECO:0000256" key="6">
    <source>
        <dbReference type="ARBA" id="ARBA00023015"/>
    </source>
</evidence>
<evidence type="ECO:0000256" key="1">
    <source>
        <dbReference type="ARBA" id="ARBA00004123"/>
    </source>
</evidence>
<dbReference type="GO" id="GO:0003677">
    <property type="term" value="F:DNA binding"/>
    <property type="evidence" value="ECO:0007669"/>
    <property type="project" value="UniProtKB-KW"/>
</dbReference>
<protein>
    <submittedName>
        <fullName evidence="12">ZN628 protein</fullName>
    </submittedName>
</protein>
<dbReference type="Pfam" id="PF00096">
    <property type="entry name" value="zf-C2H2"/>
    <property type="match status" value="3"/>
</dbReference>
<evidence type="ECO:0000256" key="5">
    <source>
        <dbReference type="ARBA" id="ARBA00022833"/>
    </source>
</evidence>
<evidence type="ECO:0000256" key="2">
    <source>
        <dbReference type="ARBA" id="ARBA00022723"/>
    </source>
</evidence>
<sequence>FKIKTIVQGNLITITLTTRSLISGTSAMKFLALHAPIFNIWNVTQNAPLDLSRHGTAWKTNVTNTFKFQRRLPCQTCGKSFDRPSLLKRHLRTHTGEKPHGCAICGKMFSTSSSLNTHVRIHTGERPHECPMCGKRFTASSNLYYHRMTHYKVFFVLNFLEGFCKFGALHHHMKSHGDRSYYDIYNQKSPVINDLRIHDRLQHLNVSNNNAADYTGTQNSISSIEIIKFEGFNNNYIQLPTMYPWPSLSWMPLQFSN</sequence>
<gene>
    <name evidence="12" type="primary">Znf628</name>
    <name evidence="12" type="ORF">G6Z77_0002408</name>
</gene>
<evidence type="ECO:0000256" key="4">
    <source>
        <dbReference type="ARBA" id="ARBA00022771"/>
    </source>
</evidence>
<dbReference type="FunFam" id="3.30.160.60:FF:000450">
    <property type="entry name" value="PR domain zinc finger protein 14"/>
    <property type="match status" value="1"/>
</dbReference>
<name>A0A836FRG7_9HYME</name>
<dbReference type="PROSITE" id="PS50157">
    <property type="entry name" value="ZINC_FINGER_C2H2_2"/>
    <property type="match status" value="3"/>
</dbReference>
<reference evidence="12 13" key="1">
    <citation type="submission" date="2020-02" db="EMBL/GenBank/DDBJ databases">
        <title>Relaxed selection underlies rapid genomic changes in the transitions from sociality to social parasitism in ants.</title>
        <authorList>
            <person name="Bi X."/>
        </authorList>
    </citation>
    <scope>NUCLEOTIDE SEQUENCE [LARGE SCALE GENOMIC DNA]</scope>
    <source>
        <strain evidence="12">BGI-DK2014b</strain>
        <tissue evidence="12">Whole body</tissue>
    </source>
</reference>
<dbReference type="InterPro" id="IPR036236">
    <property type="entry name" value="Znf_C2H2_sf"/>
</dbReference>
<evidence type="ECO:0000256" key="9">
    <source>
        <dbReference type="ARBA" id="ARBA00023242"/>
    </source>
</evidence>
<dbReference type="Proteomes" id="UP000670152">
    <property type="component" value="Unassembled WGS sequence"/>
</dbReference>
<evidence type="ECO:0000256" key="8">
    <source>
        <dbReference type="ARBA" id="ARBA00023163"/>
    </source>
</evidence>
<feature type="non-terminal residue" evidence="12">
    <location>
        <position position="257"/>
    </location>
</feature>
<feature type="domain" description="C2H2-type" evidence="11">
    <location>
        <begin position="128"/>
        <end position="150"/>
    </location>
</feature>
<dbReference type="PANTHER" id="PTHR16515:SF49">
    <property type="entry name" value="GASTRULA ZINC FINGER PROTEIN XLCGF49.1-LIKE-RELATED"/>
    <property type="match status" value="1"/>
</dbReference>
<dbReference type="Gene3D" id="3.30.160.60">
    <property type="entry name" value="Classic Zinc Finger"/>
    <property type="match status" value="3"/>
</dbReference>